<dbReference type="AlphaFoldDB" id="A0A1H0DTI7"/>
<dbReference type="NCBIfam" id="TIGR01727">
    <property type="entry name" value="oligo_HPY"/>
    <property type="match status" value="1"/>
</dbReference>
<keyword evidence="10" id="KW-1185">Reference proteome</keyword>
<dbReference type="GO" id="GO:0016887">
    <property type="term" value="F:ATP hydrolysis activity"/>
    <property type="evidence" value="ECO:0007669"/>
    <property type="project" value="InterPro"/>
</dbReference>
<dbReference type="PANTHER" id="PTHR43297">
    <property type="entry name" value="OLIGOPEPTIDE TRANSPORT ATP-BINDING PROTEIN APPD"/>
    <property type="match status" value="1"/>
</dbReference>
<evidence type="ECO:0000256" key="2">
    <source>
        <dbReference type="ARBA" id="ARBA00005417"/>
    </source>
</evidence>
<keyword evidence="4" id="KW-1003">Cell membrane</keyword>
<dbReference type="InterPro" id="IPR027417">
    <property type="entry name" value="P-loop_NTPase"/>
</dbReference>
<evidence type="ECO:0000256" key="5">
    <source>
        <dbReference type="ARBA" id="ARBA00022741"/>
    </source>
</evidence>
<dbReference type="Pfam" id="PF08352">
    <property type="entry name" value="oligo_HPY"/>
    <property type="match status" value="1"/>
</dbReference>
<sequence length="348" mass="38376">MSKPVLEVNGLQTHFFTDRGEIPAVDDVSFHIQQGEVLGVVGESGCGKSVTSLSIMGLVPDPPGKIVGGEILYRSEGKETNEENLVELSKKRMRQIRGNRISMIFQEPMTSLDPLFKIGFQITEGLRNHSNISKKEAHRKAVEMLTLVGIPRPEEVVNEYPHQLSGGMRQRVMIAIAMSSDPEVLIADEPTTALDVTIQAQILELMQNLNKEKGTAILLITHDLGVVAEVCQRVVVMYAGKVVEQGSVRTILKNPKHPYTQGLIKSLPKLSERDTRLYSIPGNVPKPGSIKNGCRFAARCPAVFDRCLVENPELLQLEDEHLCRCFLYDNKEGGGKNGETALTGSQRP</sequence>
<proteinExistence type="inferred from homology"/>
<dbReference type="GO" id="GO:0005524">
    <property type="term" value="F:ATP binding"/>
    <property type="evidence" value="ECO:0007669"/>
    <property type="project" value="UniProtKB-KW"/>
</dbReference>
<comment type="subcellular location">
    <subcellularLocation>
        <location evidence="1">Cell membrane</location>
        <topology evidence="1">Peripheral membrane protein</topology>
    </subcellularLocation>
</comment>
<dbReference type="STRING" id="745820.SAMN04488053_10378"/>
<dbReference type="OrthoDB" id="9802264at2"/>
<accession>A0A1H0DTI7</accession>
<dbReference type="GO" id="GO:0005886">
    <property type="term" value="C:plasma membrane"/>
    <property type="evidence" value="ECO:0007669"/>
    <property type="project" value="UniProtKB-SubCell"/>
</dbReference>
<dbReference type="InterPro" id="IPR050388">
    <property type="entry name" value="ABC_Ni/Peptide_Import"/>
</dbReference>
<dbReference type="Pfam" id="PF00005">
    <property type="entry name" value="ABC_tran"/>
    <property type="match status" value="1"/>
</dbReference>
<dbReference type="PROSITE" id="PS50893">
    <property type="entry name" value="ABC_TRANSPORTER_2"/>
    <property type="match status" value="1"/>
</dbReference>
<keyword evidence="6 9" id="KW-0067">ATP-binding</keyword>
<evidence type="ECO:0000313" key="9">
    <source>
        <dbReference type="EMBL" id="SDN73301.1"/>
    </source>
</evidence>
<evidence type="ECO:0000256" key="7">
    <source>
        <dbReference type="ARBA" id="ARBA00023136"/>
    </source>
</evidence>
<comment type="similarity">
    <text evidence="2">Belongs to the ABC transporter superfamily.</text>
</comment>
<dbReference type="SUPFAM" id="SSF52540">
    <property type="entry name" value="P-loop containing nucleoside triphosphate hydrolases"/>
    <property type="match status" value="1"/>
</dbReference>
<evidence type="ECO:0000313" key="10">
    <source>
        <dbReference type="Proteomes" id="UP000198778"/>
    </source>
</evidence>
<dbReference type="EMBL" id="FNIL01000003">
    <property type="protein sequence ID" value="SDN73301.1"/>
    <property type="molecule type" value="Genomic_DNA"/>
</dbReference>
<dbReference type="Proteomes" id="UP000198778">
    <property type="component" value="Unassembled WGS sequence"/>
</dbReference>
<keyword evidence="5" id="KW-0547">Nucleotide-binding</keyword>
<reference evidence="10" key="1">
    <citation type="submission" date="2016-10" db="EMBL/GenBank/DDBJ databases">
        <authorList>
            <person name="Varghese N."/>
            <person name="Submissions S."/>
        </authorList>
    </citation>
    <scope>NUCLEOTIDE SEQUENCE [LARGE SCALE GENOMIC DNA]</scope>
    <source>
        <strain evidence="10">CGMCC 1.10369</strain>
    </source>
</reference>
<dbReference type="FunFam" id="3.40.50.300:FF:000016">
    <property type="entry name" value="Oligopeptide ABC transporter ATP-binding component"/>
    <property type="match status" value="1"/>
</dbReference>
<keyword evidence="3" id="KW-0813">Transport</keyword>
<protein>
    <submittedName>
        <fullName evidence="9">Peptide/nickel transport system ATP-binding protein</fullName>
    </submittedName>
</protein>
<dbReference type="GO" id="GO:0015833">
    <property type="term" value="P:peptide transport"/>
    <property type="evidence" value="ECO:0007669"/>
    <property type="project" value="InterPro"/>
</dbReference>
<gene>
    <name evidence="9" type="ORF">SAMN04488053_10378</name>
</gene>
<dbReference type="Gene3D" id="3.40.50.300">
    <property type="entry name" value="P-loop containing nucleotide triphosphate hydrolases"/>
    <property type="match status" value="1"/>
</dbReference>
<dbReference type="SMART" id="SM00382">
    <property type="entry name" value="AAA"/>
    <property type="match status" value="1"/>
</dbReference>
<keyword evidence="7" id="KW-0472">Membrane</keyword>
<evidence type="ECO:0000256" key="1">
    <source>
        <dbReference type="ARBA" id="ARBA00004202"/>
    </source>
</evidence>
<dbReference type="InterPro" id="IPR003593">
    <property type="entry name" value="AAA+_ATPase"/>
</dbReference>
<evidence type="ECO:0000256" key="4">
    <source>
        <dbReference type="ARBA" id="ARBA00022475"/>
    </source>
</evidence>
<dbReference type="InterPro" id="IPR013563">
    <property type="entry name" value="Oligopep_ABC_C"/>
</dbReference>
<dbReference type="InterPro" id="IPR003439">
    <property type="entry name" value="ABC_transporter-like_ATP-bd"/>
</dbReference>
<dbReference type="PROSITE" id="PS00211">
    <property type="entry name" value="ABC_TRANSPORTER_1"/>
    <property type="match status" value="1"/>
</dbReference>
<dbReference type="CDD" id="cd03257">
    <property type="entry name" value="ABC_NikE_OppD_transporters"/>
    <property type="match status" value="1"/>
</dbReference>
<evidence type="ECO:0000256" key="6">
    <source>
        <dbReference type="ARBA" id="ARBA00022840"/>
    </source>
</evidence>
<evidence type="ECO:0000259" key="8">
    <source>
        <dbReference type="PROSITE" id="PS50893"/>
    </source>
</evidence>
<dbReference type="InterPro" id="IPR017871">
    <property type="entry name" value="ABC_transporter-like_CS"/>
</dbReference>
<name>A0A1H0DTI7_9BACI</name>
<dbReference type="RefSeq" id="WP_090841972.1">
    <property type="nucleotide sequence ID" value="NZ_FNIL01000003.1"/>
</dbReference>
<dbReference type="PANTHER" id="PTHR43297:SF2">
    <property type="entry name" value="DIPEPTIDE TRANSPORT ATP-BINDING PROTEIN DPPD"/>
    <property type="match status" value="1"/>
</dbReference>
<organism evidence="9 10">
    <name type="scientific">Alkalicoccus daliensis</name>
    <dbReference type="NCBI Taxonomy" id="745820"/>
    <lineage>
        <taxon>Bacteria</taxon>
        <taxon>Bacillati</taxon>
        <taxon>Bacillota</taxon>
        <taxon>Bacilli</taxon>
        <taxon>Bacillales</taxon>
        <taxon>Bacillaceae</taxon>
        <taxon>Alkalicoccus</taxon>
    </lineage>
</organism>
<evidence type="ECO:0000256" key="3">
    <source>
        <dbReference type="ARBA" id="ARBA00022448"/>
    </source>
</evidence>
<feature type="domain" description="ABC transporter" evidence="8">
    <location>
        <begin position="6"/>
        <end position="264"/>
    </location>
</feature>